<feature type="transmembrane region" description="Helical" evidence="1">
    <location>
        <begin position="106"/>
        <end position="124"/>
    </location>
</feature>
<keyword evidence="1" id="KW-1133">Transmembrane helix</keyword>
<organism evidence="2 3">
    <name type="scientific">Candidatus Magasanikbacteria bacterium RIFCSPHIGHO2_02_FULL_47_14</name>
    <dbReference type="NCBI Taxonomy" id="1798680"/>
    <lineage>
        <taxon>Bacteria</taxon>
        <taxon>Candidatus Magasanikiibacteriota</taxon>
    </lineage>
</organism>
<proteinExistence type="predicted"/>
<dbReference type="EMBL" id="MFQB01000057">
    <property type="protein sequence ID" value="OGH64546.1"/>
    <property type="molecule type" value="Genomic_DNA"/>
</dbReference>
<evidence type="ECO:0000313" key="3">
    <source>
        <dbReference type="Proteomes" id="UP000176282"/>
    </source>
</evidence>
<gene>
    <name evidence="2" type="ORF">A3J66_01635</name>
</gene>
<sequence length="143" mass="15393">MALFLQISNFILMKMKLFSALCIALLGVVFFSLHTAHAVVDQQDQLGLNYGVESGLGSSDIRFTAAQIINVSLGLLGIIALVLIVYAGFLWMTAGGNSDQIDKAKGILFASVIGLIIILSAYSISRFVITNLFKATTGQEYVE</sequence>
<protein>
    <submittedName>
        <fullName evidence="2">Uncharacterized protein</fullName>
    </submittedName>
</protein>
<evidence type="ECO:0000256" key="1">
    <source>
        <dbReference type="SAM" id="Phobius"/>
    </source>
</evidence>
<feature type="transmembrane region" description="Helical" evidence="1">
    <location>
        <begin position="68"/>
        <end position="94"/>
    </location>
</feature>
<dbReference type="Proteomes" id="UP000176282">
    <property type="component" value="Unassembled WGS sequence"/>
</dbReference>
<evidence type="ECO:0000313" key="2">
    <source>
        <dbReference type="EMBL" id="OGH64546.1"/>
    </source>
</evidence>
<dbReference type="InterPro" id="IPR043993">
    <property type="entry name" value="T4SS_pilin"/>
</dbReference>
<dbReference type="STRING" id="1798680.A3J66_01635"/>
<accession>A0A1F6LYU7</accession>
<keyword evidence="1" id="KW-0812">Transmembrane</keyword>
<dbReference type="AlphaFoldDB" id="A0A1F6LYU7"/>
<comment type="caution">
    <text evidence="2">The sequence shown here is derived from an EMBL/GenBank/DDBJ whole genome shotgun (WGS) entry which is preliminary data.</text>
</comment>
<name>A0A1F6LYU7_9BACT</name>
<reference evidence="2 3" key="1">
    <citation type="journal article" date="2016" name="Nat. Commun.">
        <title>Thousands of microbial genomes shed light on interconnected biogeochemical processes in an aquifer system.</title>
        <authorList>
            <person name="Anantharaman K."/>
            <person name="Brown C.T."/>
            <person name="Hug L.A."/>
            <person name="Sharon I."/>
            <person name="Castelle C.J."/>
            <person name="Probst A.J."/>
            <person name="Thomas B.C."/>
            <person name="Singh A."/>
            <person name="Wilkins M.J."/>
            <person name="Karaoz U."/>
            <person name="Brodie E.L."/>
            <person name="Williams K.H."/>
            <person name="Hubbard S.S."/>
            <person name="Banfield J.F."/>
        </authorList>
    </citation>
    <scope>NUCLEOTIDE SEQUENCE [LARGE SCALE GENOMIC DNA]</scope>
</reference>
<dbReference type="Pfam" id="PF18895">
    <property type="entry name" value="T4SS_pilin"/>
    <property type="match status" value="1"/>
</dbReference>
<keyword evidence="1" id="KW-0472">Membrane</keyword>